<dbReference type="PRINTS" id="PR00455">
    <property type="entry name" value="HTHTETR"/>
</dbReference>
<proteinExistence type="predicted"/>
<dbReference type="RefSeq" id="WP_245201655.1">
    <property type="nucleotide sequence ID" value="NZ_BAAADY010000003.1"/>
</dbReference>
<dbReference type="Pfam" id="PF00440">
    <property type="entry name" value="TetR_N"/>
    <property type="match status" value="1"/>
</dbReference>
<evidence type="ECO:0000256" key="3">
    <source>
        <dbReference type="ARBA" id="ARBA00023163"/>
    </source>
</evidence>
<dbReference type="InterPro" id="IPR009057">
    <property type="entry name" value="Homeodomain-like_sf"/>
</dbReference>
<dbReference type="PANTHER" id="PTHR30055:SF220">
    <property type="entry name" value="TETR-FAMILY REGULATORY PROTEIN"/>
    <property type="match status" value="1"/>
</dbReference>
<evidence type="ECO:0000256" key="1">
    <source>
        <dbReference type="ARBA" id="ARBA00023015"/>
    </source>
</evidence>
<dbReference type="PROSITE" id="PS50977">
    <property type="entry name" value="HTH_TETR_2"/>
    <property type="match status" value="1"/>
</dbReference>
<dbReference type="PANTHER" id="PTHR30055">
    <property type="entry name" value="HTH-TYPE TRANSCRIPTIONAL REGULATOR RUTR"/>
    <property type="match status" value="1"/>
</dbReference>
<dbReference type="GO" id="GO:0000976">
    <property type="term" value="F:transcription cis-regulatory region binding"/>
    <property type="evidence" value="ECO:0007669"/>
    <property type="project" value="TreeGrafter"/>
</dbReference>
<evidence type="ECO:0000313" key="7">
    <source>
        <dbReference type="Proteomes" id="UP000531251"/>
    </source>
</evidence>
<dbReference type="InterPro" id="IPR001647">
    <property type="entry name" value="HTH_TetR"/>
</dbReference>
<dbReference type="EMBL" id="JAATJB010000007">
    <property type="protein sequence ID" value="NJB98256.1"/>
    <property type="molecule type" value="Genomic_DNA"/>
</dbReference>
<evidence type="ECO:0000256" key="4">
    <source>
        <dbReference type="PROSITE-ProRule" id="PRU00335"/>
    </source>
</evidence>
<dbReference type="Gene3D" id="1.10.357.10">
    <property type="entry name" value="Tetracycline Repressor, domain 2"/>
    <property type="match status" value="1"/>
</dbReference>
<keyword evidence="1" id="KW-0805">Transcription regulation</keyword>
<dbReference type="AlphaFoldDB" id="A0A7X5Y2J0"/>
<accession>A0A7X5Y2J0</accession>
<sequence length="185" mass="18868">METADGLRARLIDAATTLLDEQGEAGVTLRALAKVTGVSAMAPYRHFADKAALLGAVAEAGFAELAAVLAEADRAEPAKAALVSQGIAYFRFAQAHPAMFRLMFGGNPGCAVQPKHYGEAFAILSRRVASLTGGDPGPATLAAWGVVHGLSTLALDGKVPAEDGMVRAAMALVADGVAGAQPRSL</sequence>
<dbReference type="Proteomes" id="UP000531251">
    <property type="component" value="Unassembled WGS sequence"/>
</dbReference>
<evidence type="ECO:0000259" key="5">
    <source>
        <dbReference type="PROSITE" id="PS50977"/>
    </source>
</evidence>
<keyword evidence="7" id="KW-1185">Reference proteome</keyword>
<feature type="DNA-binding region" description="H-T-H motif" evidence="4">
    <location>
        <begin position="28"/>
        <end position="47"/>
    </location>
</feature>
<dbReference type="InterPro" id="IPR025996">
    <property type="entry name" value="MT1864/Rv1816-like_C"/>
</dbReference>
<gene>
    <name evidence="6" type="ORF">GGR89_002587</name>
</gene>
<dbReference type="InterPro" id="IPR036271">
    <property type="entry name" value="Tet_transcr_reg_TetR-rel_C_sf"/>
</dbReference>
<dbReference type="Pfam" id="PF13305">
    <property type="entry name" value="TetR_C_33"/>
    <property type="match status" value="1"/>
</dbReference>
<evidence type="ECO:0000313" key="6">
    <source>
        <dbReference type="EMBL" id="NJB98256.1"/>
    </source>
</evidence>
<protein>
    <submittedName>
        <fullName evidence="6">AcrR family transcriptional regulator</fullName>
    </submittedName>
</protein>
<keyword evidence="2 4" id="KW-0238">DNA-binding</keyword>
<keyword evidence="3" id="KW-0804">Transcription</keyword>
<evidence type="ECO:0000256" key="2">
    <source>
        <dbReference type="ARBA" id="ARBA00023125"/>
    </source>
</evidence>
<name>A0A7X5Y2J0_9SPHN</name>
<feature type="domain" description="HTH tetR-type" evidence="5">
    <location>
        <begin position="5"/>
        <end position="65"/>
    </location>
</feature>
<dbReference type="SUPFAM" id="SSF48498">
    <property type="entry name" value="Tetracyclin repressor-like, C-terminal domain"/>
    <property type="match status" value="1"/>
</dbReference>
<dbReference type="InterPro" id="IPR050109">
    <property type="entry name" value="HTH-type_TetR-like_transc_reg"/>
</dbReference>
<dbReference type="SUPFAM" id="SSF46689">
    <property type="entry name" value="Homeodomain-like"/>
    <property type="match status" value="1"/>
</dbReference>
<reference evidence="6 7" key="1">
    <citation type="submission" date="2020-03" db="EMBL/GenBank/DDBJ databases">
        <title>Genomic Encyclopedia of Type Strains, Phase IV (KMG-IV): sequencing the most valuable type-strain genomes for metagenomic binning, comparative biology and taxonomic classification.</title>
        <authorList>
            <person name="Goeker M."/>
        </authorList>
    </citation>
    <scope>NUCLEOTIDE SEQUENCE [LARGE SCALE GENOMIC DNA]</scope>
    <source>
        <strain evidence="6 7">DSM 7225</strain>
    </source>
</reference>
<organism evidence="6 7">
    <name type="scientific">Sphingomonas trueperi</name>
    <dbReference type="NCBI Taxonomy" id="53317"/>
    <lineage>
        <taxon>Bacteria</taxon>
        <taxon>Pseudomonadati</taxon>
        <taxon>Pseudomonadota</taxon>
        <taxon>Alphaproteobacteria</taxon>
        <taxon>Sphingomonadales</taxon>
        <taxon>Sphingomonadaceae</taxon>
        <taxon>Sphingomonas</taxon>
    </lineage>
</organism>
<comment type="caution">
    <text evidence="6">The sequence shown here is derived from an EMBL/GenBank/DDBJ whole genome shotgun (WGS) entry which is preliminary data.</text>
</comment>
<dbReference type="GO" id="GO:0003700">
    <property type="term" value="F:DNA-binding transcription factor activity"/>
    <property type="evidence" value="ECO:0007669"/>
    <property type="project" value="TreeGrafter"/>
</dbReference>